<evidence type="ECO:0000313" key="2">
    <source>
        <dbReference type="Proteomes" id="UP000499080"/>
    </source>
</evidence>
<comment type="caution">
    <text evidence="1">The sequence shown here is derived from an EMBL/GenBank/DDBJ whole genome shotgun (WGS) entry which is preliminary data.</text>
</comment>
<protein>
    <submittedName>
        <fullName evidence="1">Uncharacterized protein</fullName>
    </submittedName>
</protein>
<sequence>MECIRSATEVKCNCPINRTLDVLMTFALFFYIINRTEHHSIPLRTVTFWLFKQCGRHEVEETSDLNCLANNGGAERWKRLQKYCYKHGKPLPSNASLMVGKRVLQG</sequence>
<organism evidence="1 2">
    <name type="scientific">Araneus ventricosus</name>
    <name type="common">Orbweaver spider</name>
    <name type="synonym">Epeira ventricosa</name>
    <dbReference type="NCBI Taxonomy" id="182803"/>
    <lineage>
        <taxon>Eukaryota</taxon>
        <taxon>Metazoa</taxon>
        <taxon>Ecdysozoa</taxon>
        <taxon>Arthropoda</taxon>
        <taxon>Chelicerata</taxon>
        <taxon>Arachnida</taxon>
        <taxon>Araneae</taxon>
        <taxon>Araneomorphae</taxon>
        <taxon>Entelegynae</taxon>
        <taxon>Araneoidea</taxon>
        <taxon>Araneidae</taxon>
        <taxon>Araneus</taxon>
    </lineage>
</organism>
<evidence type="ECO:0000313" key="1">
    <source>
        <dbReference type="EMBL" id="GBN97009.1"/>
    </source>
</evidence>
<dbReference type="AlphaFoldDB" id="A0A4Y2TC78"/>
<keyword evidence="2" id="KW-1185">Reference proteome</keyword>
<name>A0A4Y2TC78_ARAVE</name>
<dbReference type="Proteomes" id="UP000499080">
    <property type="component" value="Unassembled WGS sequence"/>
</dbReference>
<proteinExistence type="predicted"/>
<gene>
    <name evidence="1" type="ORF">AVEN_178450_1</name>
</gene>
<reference evidence="1 2" key="1">
    <citation type="journal article" date="2019" name="Sci. Rep.">
        <title>Orb-weaving spider Araneus ventricosus genome elucidates the spidroin gene catalogue.</title>
        <authorList>
            <person name="Kono N."/>
            <person name="Nakamura H."/>
            <person name="Ohtoshi R."/>
            <person name="Moran D.A.P."/>
            <person name="Shinohara A."/>
            <person name="Yoshida Y."/>
            <person name="Fujiwara M."/>
            <person name="Mori M."/>
            <person name="Tomita M."/>
            <person name="Arakawa K."/>
        </authorList>
    </citation>
    <scope>NUCLEOTIDE SEQUENCE [LARGE SCALE GENOMIC DNA]</scope>
</reference>
<accession>A0A4Y2TC78</accession>
<dbReference type="EMBL" id="BGPR01026915">
    <property type="protein sequence ID" value="GBN97009.1"/>
    <property type="molecule type" value="Genomic_DNA"/>
</dbReference>